<evidence type="ECO:0000259" key="8">
    <source>
        <dbReference type="PROSITE" id="PS50928"/>
    </source>
</evidence>
<feature type="transmembrane region" description="Helical" evidence="7">
    <location>
        <begin position="53"/>
        <end position="74"/>
    </location>
</feature>
<dbReference type="SUPFAM" id="SSF161098">
    <property type="entry name" value="MetI-like"/>
    <property type="match status" value="1"/>
</dbReference>
<evidence type="ECO:0000256" key="5">
    <source>
        <dbReference type="ARBA" id="ARBA00022989"/>
    </source>
</evidence>
<feature type="transmembrane region" description="Helical" evidence="7">
    <location>
        <begin position="227"/>
        <end position="249"/>
    </location>
</feature>
<evidence type="ECO:0000256" key="4">
    <source>
        <dbReference type="ARBA" id="ARBA00022692"/>
    </source>
</evidence>
<proteinExistence type="inferred from homology"/>
<keyword evidence="3" id="KW-1003">Cell membrane</keyword>
<keyword evidence="5 7" id="KW-1133">Transmembrane helix</keyword>
<keyword evidence="6 7" id="KW-0472">Membrane</keyword>
<feature type="transmembrane region" description="Helical" evidence="7">
    <location>
        <begin position="186"/>
        <end position="206"/>
    </location>
</feature>
<dbReference type="RefSeq" id="WP_201374112.1">
    <property type="nucleotide sequence ID" value="NZ_BNJG01000002.1"/>
</dbReference>
<feature type="transmembrane region" description="Helical" evidence="7">
    <location>
        <begin position="114"/>
        <end position="138"/>
    </location>
</feature>
<dbReference type="PROSITE" id="PS50928">
    <property type="entry name" value="ABC_TM1"/>
    <property type="match status" value="1"/>
</dbReference>
<reference evidence="9 10" key="1">
    <citation type="journal article" date="2021" name="Int. J. Syst. Evol. Microbiol.">
        <title>Reticulibacter mediterranei gen. nov., sp. nov., within the new family Reticulibacteraceae fam. nov., and Ktedonospora formicarum gen. nov., sp. nov., Ktedonobacter robiniae sp. nov., Dictyobacter formicarum sp. nov. and Dictyobacter arantiisoli sp. nov., belonging to the class Ktedonobacteria.</title>
        <authorList>
            <person name="Yabe S."/>
            <person name="Zheng Y."/>
            <person name="Wang C.M."/>
            <person name="Sakai Y."/>
            <person name="Abe K."/>
            <person name="Yokota A."/>
            <person name="Donadio S."/>
            <person name="Cavaletti L."/>
            <person name="Monciardini P."/>
        </authorList>
    </citation>
    <scope>NUCLEOTIDE SEQUENCE [LARGE SCALE GENOMIC DNA]</scope>
    <source>
        <strain evidence="9 10">SOSP1-30</strain>
    </source>
</reference>
<dbReference type="EMBL" id="BNJG01000002">
    <property type="protein sequence ID" value="GHO57814.1"/>
    <property type="molecule type" value="Genomic_DNA"/>
</dbReference>
<dbReference type="Pfam" id="PF00528">
    <property type="entry name" value="BPD_transp_1"/>
    <property type="match status" value="1"/>
</dbReference>
<evidence type="ECO:0000313" key="10">
    <source>
        <dbReference type="Proteomes" id="UP000654345"/>
    </source>
</evidence>
<feature type="domain" description="ABC transmembrane type-1" evidence="8">
    <location>
        <begin position="115"/>
        <end position="307"/>
    </location>
</feature>
<keyword evidence="2 7" id="KW-0813">Transport</keyword>
<evidence type="ECO:0000313" key="9">
    <source>
        <dbReference type="EMBL" id="GHO57814.1"/>
    </source>
</evidence>
<dbReference type="Proteomes" id="UP000654345">
    <property type="component" value="Unassembled WGS sequence"/>
</dbReference>
<dbReference type="InterPro" id="IPR035906">
    <property type="entry name" value="MetI-like_sf"/>
</dbReference>
<name>A0ABQ3UY60_9CHLR</name>
<organism evidence="9 10">
    <name type="scientific">Ktedonobacter robiniae</name>
    <dbReference type="NCBI Taxonomy" id="2778365"/>
    <lineage>
        <taxon>Bacteria</taxon>
        <taxon>Bacillati</taxon>
        <taxon>Chloroflexota</taxon>
        <taxon>Ktedonobacteria</taxon>
        <taxon>Ktedonobacterales</taxon>
        <taxon>Ktedonobacteraceae</taxon>
        <taxon>Ktedonobacter</taxon>
    </lineage>
</organism>
<dbReference type="CDD" id="cd06261">
    <property type="entry name" value="TM_PBP2"/>
    <property type="match status" value="1"/>
</dbReference>
<accession>A0ABQ3UY60</accession>
<evidence type="ECO:0000256" key="3">
    <source>
        <dbReference type="ARBA" id="ARBA00022475"/>
    </source>
</evidence>
<feature type="transmembrane region" description="Helical" evidence="7">
    <location>
        <begin position="150"/>
        <end position="174"/>
    </location>
</feature>
<sequence>MSKDISNRQPLITTLEEANEGQARAQSVMSAEQQHSRHADAQRHRTRYVFIRIVTYALLVALLLYAFFPIFWLLSTSFKSQGEAFFYPPTFWPHQFTLHSYQILPADQQGFVRYFANSLIVSVCTCLLTLLAAVPGGYVLSRFHFRGVRAVLLVILATQMFPYAVILISLYTLFRQLHMLNTYPALVLAFTTFSLPFSIWMVKGFCDTLPTDLEEAGRIDGLSRVGVLVRIVFPLIVPGVVAVGFFAFLNSWNELLYAVTLTTSPDMRTIPAGFIGTYVGEFQDRWPDMMAASVVVSLPIVILFTLFQKQLVSGLTAGAVKG</sequence>
<gene>
    <name evidence="9" type="ORF">KSB_62890</name>
</gene>
<dbReference type="PANTHER" id="PTHR32243">
    <property type="entry name" value="MALTOSE TRANSPORT SYSTEM PERMEASE-RELATED"/>
    <property type="match status" value="1"/>
</dbReference>
<keyword evidence="10" id="KW-1185">Reference proteome</keyword>
<comment type="caution">
    <text evidence="9">The sequence shown here is derived from an EMBL/GenBank/DDBJ whole genome shotgun (WGS) entry which is preliminary data.</text>
</comment>
<evidence type="ECO:0000256" key="1">
    <source>
        <dbReference type="ARBA" id="ARBA00004651"/>
    </source>
</evidence>
<evidence type="ECO:0000256" key="6">
    <source>
        <dbReference type="ARBA" id="ARBA00023136"/>
    </source>
</evidence>
<dbReference type="Gene3D" id="1.10.3720.10">
    <property type="entry name" value="MetI-like"/>
    <property type="match status" value="1"/>
</dbReference>
<keyword evidence="4 7" id="KW-0812">Transmembrane</keyword>
<dbReference type="InterPro" id="IPR050901">
    <property type="entry name" value="BP-dep_ABC_trans_perm"/>
</dbReference>
<comment type="subcellular location">
    <subcellularLocation>
        <location evidence="1 7">Cell membrane</location>
        <topology evidence="1 7">Multi-pass membrane protein</topology>
    </subcellularLocation>
</comment>
<evidence type="ECO:0000256" key="7">
    <source>
        <dbReference type="RuleBase" id="RU363032"/>
    </source>
</evidence>
<dbReference type="InterPro" id="IPR000515">
    <property type="entry name" value="MetI-like"/>
</dbReference>
<comment type="similarity">
    <text evidence="7">Belongs to the binding-protein-dependent transport system permease family.</text>
</comment>
<protein>
    <submittedName>
        <fullName evidence="9">ABC transporter permease</fullName>
    </submittedName>
</protein>
<evidence type="ECO:0000256" key="2">
    <source>
        <dbReference type="ARBA" id="ARBA00022448"/>
    </source>
</evidence>
<feature type="transmembrane region" description="Helical" evidence="7">
    <location>
        <begin position="289"/>
        <end position="307"/>
    </location>
</feature>
<dbReference type="PANTHER" id="PTHR32243:SF18">
    <property type="entry name" value="INNER MEMBRANE ABC TRANSPORTER PERMEASE PROTEIN YCJP"/>
    <property type="match status" value="1"/>
</dbReference>